<dbReference type="EMBL" id="WTYJ01000004">
    <property type="protein sequence ID" value="MXP00575.1"/>
    <property type="molecule type" value="Genomic_DNA"/>
</dbReference>
<evidence type="ECO:0000313" key="1">
    <source>
        <dbReference type="EMBL" id="MXP00575.1"/>
    </source>
</evidence>
<protein>
    <submittedName>
        <fullName evidence="1">Uncharacterized protein</fullName>
    </submittedName>
</protein>
<comment type="caution">
    <text evidence="1">The sequence shown here is derived from an EMBL/GenBank/DDBJ whole genome shotgun (WGS) entry which is preliminary data.</text>
</comment>
<evidence type="ECO:0000313" key="2">
    <source>
        <dbReference type="Proteomes" id="UP000469430"/>
    </source>
</evidence>
<dbReference type="Proteomes" id="UP000469430">
    <property type="component" value="Unassembled WGS sequence"/>
</dbReference>
<dbReference type="RefSeq" id="WP_377019891.1">
    <property type="nucleotide sequence ID" value="NZ_JBHSCP010000003.1"/>
</dbReference>
<organism evidence="1 2">
    <name type="scientific">Croceibacterium xixiisoli</name>
    <dbReference type="NCBI Taxonomy" id="1476466"/>
    <lineage>
        <taxon>Bacteria</taxon>
        <taxon>Pseudomonadati</taxon>
        <taxon>Pseudomonadota</taxon>
        <taxon>Alphaproteobacteria</taxon>
        <taxon>Sphingomonadales</taxon>
        <taxon>Erythrobacteraceae</taxon>
        <taxon>Croceibacterium</taxon>
    </lineage>
</organism>
<name>A0A6I4TX48_9SPHN</name>
<sequence length="120" mass="13401">MLALIGTFVAGLAVGESHRLSTPRQLPPPGKSIQDWRNKDALTVSAAVRDAARRWQIKANDDLSHRDIQIMQLEDRMCIKFAFNDLSIGGEPVYCYRTVKDSSGYVKETTDLVYDGSNVE</sequence>
<accession>A0A6I4TX48</accession>
<reference evidence="1 2" key="1">
    <citation type="submission" date="2019-12" db="EMBL/GenBank/DDBJ databases">
        <title>Genomic-based taxomic classification of the family Erythrobacteraceae.</title>
        <authorList>
            <person name="Xu L."/>
        </authorList>
    </citation>
    <scope>NUCLEOTIDE SEQUENCE [LARGE SCALE GENOMIC DNA]</scope>
    <source>
        <strain evidence="1 2">S36</strain>
    </source>
</reference>
<dbReference type="AlphaFoldDB" id="A0A6I4TX48"/>
<proteinExistence type="predicted"/>
<keyword evidence="2" id="KW-1185">Reference proteome</keyword>
<gene>
    <name evidence="1" type="ORF">GRI97_16410</name>
</gene>